<sequence>MKVMLLCGSPRPKSNTCAALEECARTLNACGVETELVDIGAAPVSGCRACNACAKLGRCVIDDAVNEFSAKLQAADALIVGTPVYYASPNGSLISFLDRLFYSSQGRFAHKLAASVACARRAGTVASFDVLNKYFTIAQMHVVASTYWNDVFGLAPGQSPADAEGMQTMRNLARNMAWLLKCIDLGRKNGLNAPEAERSEATNFIR</sequence>
<dbReference type="InterPro" id="IPR005025">
    <property type="entry name" value="FMN_Rdtase-like_dom"/>
</dbReference>
<proteinExistence type="predicted"/>
<dbReference type="InterPro" id="IPR029039">
    <property type="entry name" value="Flavoprotein-like_sf"/>
</dbReference>
<accession>A0A9D1FE12</accession>
<evidence type="ECO:0000259" key="3">
    <source>
        <dbReference type="Pfam" id="PF03358"/>
    </source>
</evidence>
<dbReference type="SUPFAM" id="SSF52218">
    <property type="entry name" value="Flavoproteins"/>
    <property type="match status" value="1"/>
</dbReference>
<reference evidence="4" key="1">
    <citation type="submission" date="2020-10" db="EMBL/GenBank/DDBJ databases">
        <authorList>
            <person name="Gilroy R."/>
        </authorList>
    </citation>
    <scope>NUCLEOTIDE SEQUENCE</scope>
    <source>
        <strain evidence="4">ChiHjej10B9-9673</strain>
    </source>
</reference>
<dbReference type="Proteomes" id="UP000824001">
    <property type="component" value="Unassembled WGS sequence"/>
</dbReference>
<dbReference type="AlphaFoldDB" id="A0A9D1FE12"/>
<dbReference type="PANTHER" id="PTHR43278">
    <property type="entry name" value="NAD(P)H-DEPENDENT FMN-CONTAINING OXIDOREDUCTASE YWQN-RELATED"/>
    <property type="match status" value="1"/>
</dbReference>
<gene>
    <name evidence="4" type="ORF">IAC18_07185</name>
</gene>
<dbReference type="InterPro" id="IPR051796">
    <property type="entry name" value="ISF_SsuE-like"/>
</dbReference>
<evidence type="ECO:0000313" key="5">
    <source>
        <dbReference type="Proteomes" id="UP000824001"/>
    </source>
</evidence>
<keyword evidence="1" id="KW-0285">Flavoprotein</keyword>
<evidence type="ECO:0000256" key="1">
    <source>
        <dbReference type="ARBA" id="ARBA00022630"/>
    </source>
</evidence>
<dbReference type="Gene3D" id="3.40.50.360">
    <property type="match status" value="1"/>
</dbReference>
<comment type="caution">
    <text evidence="4">The sequence shown here is derived from an EMBL/GenBank/DDBJ whole genome shotgun (WGS) entry which is preliminary data.</text>
</comment>
<dbReference type="EMBL" id="DVJK01000204">
    <property type="protein sequence ID" value="HIS67332.1"/>
    <property type="molecule type" value="Genomic_DNA"/>
</dbReference>
<name>A0A9D1FE12_9FIRM</name>
<keyword evidence="2" id="KW-0288">FMN</keyword>
<protein>
    <submittedName>
        <fullName evidence="4">Flavodoxin family protein</fullName>
    </submittedName>
</protein>
<dbReference type="PANTHER" id="PTHR43278:SF4">
    <property type="entry name" value="NAD(P)H-DEPENDENT FMN-CONTAINING OXIDOREDUCTASE YWQN-RELATED"/>
    <property type="match status" value="1"/>
</dbReference>
<evidence type="ECO:0000256" key="2">
    <source>
        <dbReference type="ARBA" id="ARBA00022643"/>
    </source>
</evidence>
<dbReference type="Pfam" id="PF03358">
    <property type="entry name" value="FMN_red"/>
    <property type="match status" value="1"/>
</dbReference>
<organism evidence="4 5">
    <name type="scientific">Candidatus Scatomorpha merdipullorum</name>
    <dbReference type="NCBI Taxonomy" id="2840927"/>
    <lineage>
        <taxon>Bacteria</taxon>
        <taxon>Bacillati</taxon>
        <taxon>Bacillota</taxon>
        <taxon>Clostridia</taxon>
        <taxon>Eubacteriales</taxon>
        <taxon>Candidatus Scatomorpha</taxon>
    </lineage>
</organism>
<evidence type="ECO:0000313" key="4">
    <source>
        <dbReference type="EMBL" id="HIS67332.1"/>
    </source>
</evidence>
<dbReference type="GO" id="GO:0016491">
    <property type="term" value="F:oxidoreductase activity"/>
    <property type="evidence" value="ECO:0007669"/>
    <property type="project" value="InterPro"/>
</dbReference>
<feature type="domain" description="NADPH-dependent FMN reductase-like" evidence="3">
    <location>
        <begin position="1"/>
        <end position="149"/>
    </location>
</feature>
<reference evidence="4" key="2">
    <citation type="journal article" date="2021" name="PeerJ">
        <title>Extensive microbial diversity within the chicken gut microbiome revealed by metagenomics and culture.</title>
        <authorList>
            <person name="Gilroy R."/>
            <person name="Ravi A."/>
            <person name="Getino M."/>
            <person name="Pursley I."/>
            <person name="Horton D.L."/>
            <person name="Alikhan N.F."/>
            <person name="Baker D."/>
            <person name="Gharbi K."/>
            <person name="Hall N."/>
            <person name="Watson M."/>
            <person name="Adriaenssens E.M."/>
            <person name="Foster-Nyarko E."/>
            <person name="Jarju S."/>
            <person name="Secka A."/>
            <person name="Antonio M."/>
            <person name="Oren A."/>
            <person name="Chaudhuri R.R."/>
            <person name="La Ragione R."/>
            <person name="Hildebrand F."/>
            <person name="Pallen M.J."/>
        </authorList>
    </citation>
    <scope>NUCLEOTIDE SEQUENCE</scope>
    <source>
        <strain evidence="4">ChiHjej10B9-9673</strain>
    </source>
</reference>